<dbReference type="OMA" id="VISKVYI"/>
<name>A0A8S1XCK2_PAROT</name>
<accession>A0A8S1XCK2</accession>
<sequence>MFYVQELLIIFFKRINLCIQLSILSMINKSWILHFNVCILKGLHNNHMKEIMSINLINLNNLFIKNNSNKVISKVYIEM</sequence>
<evidence type="ECO:0000313" key="1">
    <source>
        <dbReference type="EMBL" id="CAD8198996.1"/>
    </source>
</evidence>
<proteinExistence type="predicted"/>
<protein>
    <submittedName>
        <fullName evidence="1">Uncharacterized protein</fullName>
    </submittedName>
</protein>
<dbReference type="EMBL" id="CAJJDP010000118">
    <property type="protein sequence ID" value="CAD8198996.1"/>
    <property type="molecule type" value="Genomic_DNA"/>
</dbReference>
<evidence type="ECO:0000313" key="2">
    <source>
        <dbReference type="Proteomes" id="UP000683925"/>
    </source>
</evidence>
<dbReference type="AlphaFoldDB" id="A0A8S1XCK2"/>
<dbReference type="Proteomes" id="UP000683925">
    <property type="component" value="Unassembled WGS sequence"/>
</dbReference>
<keyword evidence="2" id="KW-1185">Reference proteome</keyword>
<organism evidence="1 2">
    <name type="scientific">Paramecium octaurelia</name>
    <dbReference type="NCBI Taxonomy" id="43137"/>
    <lineage>
        <taxon>Eukaryota</taxon>
        <taxon>Sar</taxon>
        <taxon>Alveolata</taxon>
        <taxon>Ciliophora</taxon>
        <taxon>Intramacronucleata</taxon>
        <taxon>Oligohymenophorea</taxon>
        <taxon>Peniculida</taxon>
        <taxon>Parameciidae</taxon>
        <taxon>Paramecium</taxon>
    </lineage>
</organism>
<reference evidence="1" key="1">
    <citation type="submission" date="2021-01" db="EMBL/GenBank/DDBJ databases">
        <authorList>
            <consortium name="Genoscope - CEA"/>
            <person name="William W."/>
        </authorList>
    </citation>
    <scope>NUCLEOTIDE SEQUENCE</scope>
</reference>
<comment type="caution">
    <text evidence="1">The sequence shown here is derived from an EMBL/GenBank/DDBJ whole genome shotgun (WGS) entry which is preliminary data.</text>
</comment>
<gene>
    <name evidence="1" type="ORF">POCTA_138.1.T1180091</name>
</gene>